<dbReference type="CDD" id="cd05471">
    <property type="entry name" value="pepsin_like"/>
    <property type="match status" value="1"/>
</dbReference>
<feature type="compositionally biased region" description="Polar residues" evidence="2">
    <location>
        <begin position="484"/>
        <end position="500"/>
    </location>
</feature>
<evidence type="ECO:0000313" key="6">
    <source>
        <dbReference type="Proteomes" id="UP000800094"/>
    </source>
</evidence>
<proteinExistence type="inferred from homology"/>
<keyword evidence="3" id="KW-1133">Transmembrane helix</keyword>
<dbReference type="GeneID" id="54580140"/>
<evidence type="ECO:0000313" key="5">
    <source>
        <dbReference type="EMBL" id="KAF2248796.1"/>
    </source>
</evidence>
<dbReference type="InterPro" id="IPR033121">
    <property type="entry name" value="PEPTIDASE_A1"/>
</dbReference>
<gene>
    <name evidence="5" type="ORF">BU26DRAFT_504940</name>
</gene>
<dbReference type="GO" id="GO:0005576">
    <property type="term" value="C:extracellular region"/>
    <property type="evidence" value="ECO:0007669"/>
    <property type="project" value="TreeGrafter"/>
</dbReference>
<dbReference type="PANTHER" id="PTHR47965">
    <property type="entry name" value="ASPARTYL PROTEASE-RELATED"/>
    <property type="match status" value="1"/>
</dbReference>
<dbReference type="InterPro" id="IPR034164">
    <property type="entry name" value="Pepsin-like_dom"/>
</dbReference>
<organism evidence="5 6">
    <name type="scientific">Trematosphaeria pertusa</name>
    <dbReference type="NCBI Taxonomy" id="390896"/>
    <lineage>
        <taxon>Eukaryota</taxon>
        <taxon>Fungi</taxon>
        <taxon>Dikarya</taxon>
        <taxon>Ascomycota</taxon>
        <taxon>Pezizomycotina</taxon>
        <taxon>Dothideomycetes</taxon>
        <taxon>Pleosporomycetidae</taxon>
        <taxon>Pleosporales</taxon>
        <taxon>Massarineae</taxon>
        <taxon>Trematosphaeriaceae</taxon>
        <taxon>Trematosphaeria</taxon>
    </lineage>
</organism>
<dbReference type="InterPro" id="IPR021109">
    <property type="entry name" value="Peptidase_aspartic_dom_sf"/>
</dbReference>
<name>A0A6A6IED8_9PLEO</name>
<dbReference type="Pfam" id="PF00026">
    <property type="entry name" value="Asp"/>
    <property type="match status" value="1"/>
</dbReference>
<dbReference type="Gene3D" id="2.40.70.10">
    <property type="entry name" value="Acid Proteases"/>
    <property type="match status" value="2"/>
</dbReference>
<dbReference type="GO" id="GO:0031505">
    <property type="term" value="P:fungal-type cell wall organization"/>
    <property type="evidence" value="ECO:0007669"/>
    <property type="project" value="TreeGrafter"/>
</dbReference>
<evidence type="ECO:0000259" key="4">
    <source>
        <dbReference type="PROSITE" id="PS51767"/>
    </source>
</evidence>
<evidence type="ECO:0000256" key="1">
    <source>
        <dbReference type="ARBA" id="ARBA00007447"/>
    </source>
</evidence>
<sequence length="564" mass="61521">MAIPAPYVFPPSLVWEGNDGVWSTFYLSVGSKGQWIRVLPDTYSPQLLLPLPESCDETRTNINTLECGSRSGVSSGDGFDYSESSTWDAIGDFLVGGREDIGYTGSSLFGLDNIGLDNGTLINGSGLTGLQLPDHLVAGVTGPGPFLGLFGLGPGSIPTDDSTSYPGAMQDLMDRSEIPSRSFGYTAGAYYRVPRSFGSLTLGGYDASRIEPSSSDATFPFDVDDWQPLQIGIQRITANATLQGDNITLLDSPIQALIDSSTPYLWLPGSVCDAFTNAFNVTHNVTTDLYSVNHWATQQLLRDIKPTITIELGYSNDPAGTVKIELPYDAFDLQATWPDYHEDPVNYFPIRRAPDDSMPYTYTLGRAFLQEAYIIADYEHKNFSIHQARFPAPPERDIVPILADKYLNSTIVNTTGTDNGTVTSTQSQQEGHKMSAGAIAGIVVGSLVGVALLVALWWFIRQWRRGALPYPFRKRAEPGEHQASRFSGATVAPTSTAQRPFSDQGTMKYCYRGEEETRYEMVEAQSPREMAGTPARYEVDGHMSGLSAADLAQLPELVNSGARR</sequence>
<dbReference type="GO" id="GO:0006508">
    <property type="term" value="P:proteolysis"/>
    <property type="evidence" value="ECO:0007669"/>
    <property type="project" value="UniProtKB-KW"/>
</dbReference>
<comment type="similarity">
    <text evidence="1">Belongs to the peptidase A1 family.</text>
</comment>
<evidence type="ECO:0000256" key="3">
    <source>
        <dbReference type="SAM" id="Phobius"/>
    </source>
</evidence>
<evidence type="ECO:0000256" key="2">
    <source>
        <dbReference type="SAM" id="MobiDB-lite"/>
    </source>
</evidence>
<feature type="domain" description="Peptidase A1" evidence="4">
    <location>
        <begin position="23"/>
        <end position="386"/>
    </location>
</feature>
<dbReference type="OrthoDB" id="4074350at2759"/>
<dbReference type="GO" id="GO:0004190">
    <property type="term" value="F:aspartic-type endopeptidase activity"/>
    <property type="evidence" value="ECO:0007669"/>
    <property type="project" value="InterPro"/>
</dbReference>
<dbReference type="GO" id="GO:0009277">
    <property type="term" value="C:fungal-type cell wall"/>
    <property type="evidence" value="ECO:0007669"/>
    <property type="project" value="TreeGrafter"/>
</dbReference>
<reference evidence="5" key="1">
    <citation type="journal article" date="2020" name="Stud. Mycol.">
        <title>101 Dothideomycetes genomes: a test case for predicting lifestyles and emergence of pathogens.</title>
        <authorList>
            <person name="Haridas S."/>
            <person name="Albert R."/>
            <person name="Binder M."/>
            <person name="Bloem J."/>
            <person name="Labutti K."/>
            <person name="Salamov A."/>
            <person name="Andreopoulos B."/>
            <person name="Baker S."/>
            <person name="Barry K."/>
            <person name="Bills G."/>
            <person name="Bluhm B."/>
            <person name="Cannon C."/>
            <person name="Castanera R."/>
            <person name="Culley D."/>
            <person name="Daum C."/>
            <person name="Ezra D."/>
            <person name="Gonzalez J."/>
            <person name="Henrissat B."/>
            <person name="Kuo A."/>
            <person name="Liang C."/>
            <person name="Lipzen A."/>
            <person name="Lutzoni F."/>
            <person name="Magnuson J."/>
            <person name="Mondo S."/>
            <person name="Nolan M."/>
            <person name="Ohm R."/>
            <person name="Pangilinan J."/>
            <person name="Park H.-J."/>
            <person name="Ramirez L."/>
            <person name="Alfaro M."/>
            <person name="Sun H."/>
            <person name="Tritt A."/>
            <person name="Yoshinaga Y."/>
            <person name="Zwiers L.-H."/>
            <person name="Turgeon B."/>
            <person name="Goodwin S."/>
            <person name="Spatafora J."/>
            <person name="Crous P."/>
            <person name="Grigoriev I."/>
        </authorList>
    </citation>
    <scope>NUCLEOTIDE SEQUENCE</scope>
    <source>
        <strain evidence="5">CBS 122368</strain>
    </source>
</reference>
<protein>
    <submittedName>
        <fullName evidence="5">Acid protease</fullName>
    </submittedName>
</protein>
<keyword evidence="3" id="KW-0472">Membrane</keyword>
<dbReference type="InterPro" id="IPR001461">
    <property type="entry name" value="Aspartic_peptidase_A1"/>
</dbReference>
<dbReference type="PROSITE" id="PS51767">
    <property type="entry name" value="PEPTIDASE_A1"/>
    <property type="match status" value="1"/>
</dbReference>
<dbReference type="RefSeq" id="XP_033683800.1">
    <property type="nucleotide sequence ID" value="XM_033826810.1"/>
</dbReference>
<keyword evidence="5" id="KW-0645">Protease</keyword>
<dbReference type="Proteomes" id="UP000800094">
    <property type="component" value="Unassembled WGS sequence"/>
</dbReference>
<dbReference type="AlphaFoldDB" id="A0A6A6IED8"/>
<accession>A0A6A6IED8</accession>
<keyword evidence="6" id="KW-1185">Reference proteome</keyword>
<dbReference type="EMBL" id="ML987195">
    <property type="protein sequence ID" value="KAF2248796.1"/>
    <property type="molecule type" value="Genomic_DNA"/>
</dbReference>
<dbReference type="PRINTS" id="PR00792">
    <property type="entry name" value="PEPSIN"/>
</dbReference>
<dbReference type="SUPFAM" id="SSF50630">
    <property type="entry name" value="Acid proteases"/>
    <property type="match status" value="1"/>
</dbReference>
<feature type="region of interest" description="Disordered" evidence="2">
    <location>
        <begin position="476"/>
        <end position="500"/>
    </location>
</feature>
<feature type="transmembrane region" description="Helical" evidence="3">
    <location>
        <begin position="436"/>
        <end position="460"/>
    </location>
</feature>
<dbReference type="PANTHER" id="PTHR47965:SF101">
    <property type="entry name" value="HYPOTHETICAL ASPARTYL PROTEASE (EUROFUNG)-RELATED"/>
    <property type="match status" value="1"/>
</dbReference>
<keyword evidence="3" id="KW-0812">Transmembrane</keyword>
<keyword evidence="5" id="KW-0378">Hydrolase</keyword>